<dbReference type="Ensembl" id="ENSPMAT00000003545.1">
    <property type="protein sequence ID" value="ENSPMAP00000003530.1"/>
    <property type="gene ID" value="ENSPMAG00000003225.1"/>
</dbReference>
<comment type="function">
    <text evidence="5">Subunit of the V1 complex of vacuolar(H+)-ATPase (V-ATPase), a multisubunit enzyme composed of a peripheral complex (V1) that hydrolyzes ATP and a membrane integral complex (V0) that translocates protons. V-ATPase is responsible for acidifying and maintaining the pH of intracellular compartments and in some cell types, is targeted to the plasma membrane, where it is responsible for acidifying the extracellular environment.</text>
</comment>
<name>S4RE98_PETMA</name>
<organism evidence="7">
    <name type="scientific">Petromyzon marinus</name>
    <name type="common">Sea lamprey</name>
    <dbReference type="NCBI Taxonomy" id="7757"/>
    <lineage>
        <taxon>Eukaryota</taxon>
        <taxon>Metazoa</taxon>
        <taxon>Chordata</taxon>
        <taxon>Craniata</taxon>
        <taxon>Vertebrata</taxon>
        <taxon>Cyclostomata</taxon>
        <taxon>Hyperoartia</taxon>
        <taxon>Petromyzontiformes</taxon>
        <taxon>Petromyzontidae</taxon>
        <taxon>Petromyzon</taxon>
    </lineage>
</organism>
<dbReference type="Gene3D" id="1.20.5.2950">
    <property type="match status" value="1"/>
</dbReference>
<dbReference type="GO" id="GO:0016887">
    <property type="term" value="F:ATP hydrolysis activity"/>
    <property type="evidence" value="ECO:0007669"/>
    <property type="project" value="TreeGrafter"/>
</dbReference>
<evidence type="ECO:0000313" key="7">
    <source>
        <dbReference type="Ensembl" id="ENSPMAP00000003530.1"/>
    </source>
</evidence>
<dbReference type="OMA" id="RHSKHNI"/>
<dbReference type="PANTHER" id="PTHR12713:SF5">
    <property type="entry name" value="V-TYPE PROTON ATPASE SUBUNIT G 3"/>
    <property type="match status" value="1"/>
</dbReference>
<comment type="similarity">
    <text evidence="1 5">Belongs to the V-ATPase G subunit family.</text>
</comment>
<keyword evidence="2 5" id="KW-0813">Transport</keyword>
<keyword evidence="4 5" id="KW-0406">Ion transport</keyword>
<feature type="compositionally biased region" description="Polar residues" evidence="6">
    <location>
        <begin position="1"/>
        <end position="12"/>
    </location>
</feature>
<feature type="compositionally biased region" description="Polar residues" evidence="6">
    <location>
        <begin position="62"/>
        <end position="71"/>
    </location>
</feature>
<evidence type="ECO:0000256" key="1">
    <source>
        <dbReference type="ARBA" id="ARBA00010066"/>
    </source>
</evidence>
<reference evidence="7" key="2">
    <citation type="submission" date="2025-09" db="UniProtKB">
        <authorList>
            <consortium name="Ensembl"/>
        </authorList>
    </citation>
    <scope>IDENTIFICATION</scope>
</reference>
<keyword evidence="3 5" id="KW-0375">Hydrogen ion transport</keyword>
<dbReference type="GO" id="GO:0046961">
    <property type="term" value="F:proton-transporting ATPase activity, rotational mechanism"/>
    <property type="evidence" value="ECO:0007669"/>
    <property type="project" value="InterPro"/>
</dbReference>
<dbReference type="GeneTree" id="ENSGT00940000160882"/>
<feature type="compositionally biased region" description="Basic and acidic residues" evidence="6">
    <location>
        <begin position="14"/>
        <end position="25"/>
    </location>
</feature>
<dbReference type="Pfam" id="PF03179">
    <property type="entry name" value="V-ATPase_G"/>
    <property type="match status" value="1"/>
</dbReference>
<dbReference type="GO" id="GO:0000221">
    <property type="term" value="C:vacuolar proton-transporting V-type ATPase, V1 domain"/>
    <property type="evidence" value="ECO:0007669"/>
    <property type="project" value="TreeGrafter"/>
</dbReference>
<sequence>MTSQSQGIQQLLQAEKRASEKVSEARKRKTRRLKQAKEEAQAEIDQYRLQRENEFRKKQDSIMGSQGNMSTKIDEETRTRIQTVRGNYQTNREMVLKQLLAIISDIKPEIHQNYHRIVAG</sequence>
<dbReference type="InterPro" id="IPR005124">
    <property type="entry name" value="V-ATPase_G"/>
</dbReference>
<dbReference type="PANTHER" id="PTHR12713">
    <property type="entry name" value="VACUOLAR ATP SYNTHASE SUBUNIT G"/>
    <property type="match status" value="1"/>
</dbReference>
<evidence type="ECO:0000256" key="2">
    <source>
        <dbReference type="ARBA" id="ARBA00022448"/>
    </source>
</evidence>
<evidence type="ECO:0000256" key="6">
    <source>
        <dbReference type="SAM" id="MobiDB-lite"/>
    </source>
</evidence>
<dbReference type="GO" id="GO:0097401">
    <property type="term" value="P:synaptic vesicle lumen acidification"/>
    <property type="evidence" value="ECO:0007669"/>
    <property type="project" value="TreeGrafter"/>
</dbReference>
<proteinExistence type="inferred from homology"/>
<accession>S4RE98</accession>
<dbReference type="GO" id="GO:0030672">
    <property type="term" value="C:synaptic vesicle membrane"/>
    <property type="evidence" value="ECO:0007669"/>
    <property type="project" value="TreeGrafter"/>
</dbReference>
<dbReference type="STRING" id="7757.ENSPMAP00000003530"/>
<dbReference type="HOGENOM" id="CLU_125101_1_1_1"/>
<reference evidence="7" key="1">
    <citation type="submission" date="2025-08" db="UniProtKB">
        <authorList>
            <consortium name="Ensembl"/>
        </authorList>
    </citation>
    <scope>IDENTIFICATION</scope>
</reference>
<feature type="region of interest" description="Disordered" evidence="6">
    <location>
        <begin position="55"/>
        <end position="76"/>
    </location>
</feature>
<comment type="subunit">
    <text evidence="5">V-ATPase is a heteromultimeric enzyme made up of two complexes: the ATP-hydrolytic V1 complex and the proton translocation V0 complex.</text>
</comment>
<evidence type="ECO:0000256" key="3">
    <source>
        <dbReference type="ARBA" id="ARBA00022781"/>
    </source>
</evidence>
<dbReference type="FunFam" id="1.20.5.2950:FF:000001">
    <property type="entry name" value="V-type proton ATPase subunit G"/>
    <property type="match status" value="1"/>
</dbReference>
<dbReference type="AlphaFoldDB" id="S4RE98"/>
<feature type="region of interest" description="Disordered" evidence="6">
    <location>
        <begin position="1"/>
        <end position="39"/>
    </location>
</feature>
<evidence type="ECO:0000256" key="5">
    <source>
        <dbReference type="RuleBase" id="RU364019"/>
    </source>
</evidence>
<evidence type="ECO:0000256" key="4">
    <source>
        <dbReference type="ARBA" id="ARBA00023065"/>
    </source>
</evidence>
<dbReference type="NCBIfam" id="TIGR01147">
    <property type="entry name" value="V_ATP_synt_G"/>
    <property type="match status" value="1"/>
</dbReference>
<protein>
    <recommendedName>
        <fullName evidence="5">V-type proton ATPase subunit G</fullName>
    </recommendedName>
</protein>